<sequence>MILKGWLSDKVRRRHHQHHHHQHYHHRITITILALLFHGKTTISFTTTSSVTDTCDIKTTNFTALKKPPLTILHININIISTRILDL</sequence>
<gene>
    <name evidence="1" type="ORF">E2C01_050530</name>
</gene>
<evidence type="ECO:0000313" key="2">
    <source>
        <dbReference type="Proteomes" id="UP000324222"/>
    </source>
</evidence>
<evidence type="ECO:0000313" key="1">
    <source>
        <dbReference type="EMBL" id="MPC56568.1"/>
    </source>
</evidence>
<dbReference type="AlphaFoldDB" id="A0A5B7GHS6"/>
<dbReference type="Proteomes" id="UP000324222">
    <property type="component" value="Unassembled WGS sequence"/>
</dbReference>
<comment type="caution">
    <text evidence="1">The sequence shown here is derived from an EMBL/GenBank/DDBJ whole genome shotgun (WGS) entry which is preliminary data.</text>
</comment>
<dbReference type="EMBL" id="VSRR010014040">
    <property type="protein sequence ID" value="MPC56568.1"/>
    <property type="molecule type" value="Genomic_DNA"/>
</dbReference>
<proteinExistence type="predicted"/>
<keyword evidence="2" id="KW-1185">Reference proteome</keyword>
<reference evidence="1 2" key="1">
    <citation type="submission" date="2019-05" db="EMBL/GenBank/DDBJ databases">
        <title>Another draft genome of Portunus trituberculatus and its Hox gene families provides insights of decapod evolution.</title>
        <authorList>
            <person name="Jeong J.-H."/>
            <person name="Song I."/>
            <person name="Kim S."/>
            <person name="Choi T."/>
            <person name="Kim D."/>
            <person name="Ryu S."/>
            <person name="Kim W."/>
        </authorList>
    </citation>
    <scope>NUCLEOTIDE SEQUENCE [LARGE SCALE GENOMIC DNA]</scope>
    <source>
        <tissue evidence="1">Muscle</tissue>
    </source>
</reference>
<accession>A0A5B7GHS6</accession>
<name>A0A5B7GHS6_PORTR</name>
<organism evidence="1 2">
    <name type="scientific">Portunus trituberculatus</name>
    <name type="common">Swimming crab</name>
    <name type="synonym">Neptunus trituberculatus</name>
    <dbReference type="NCBI Taxonomy" id="210409"/>
    <lineage>
        <taxon>Eukaryota</taxon>
        <taxon>Metazoa</taxon>
        <taxon>Ecdysozoa</taxon>
        <taxon>Arthropoda</taxon>
        <taxon>Crustacea</taxon>
        <taxon>Multicrustacea</taxon>
        <taxon>Malacostraca</taxon>
        <taxon>Eumalacostraca</taxon>
        <taxon>Eucarida</taxon>
        <taxon>Decapoda</taxon>
        <taxon>Pleocyemata</taxon>
        <taxon>Brachyura</taxon>
        <taxon>Eubrachyura</taxon>
        <taxon>Portunoidea</taxon>
        <taxon>Portunidae</taxon>
        <taxon>Portuninae</taxon>
        <taxon>Portunus</taxon>
    </lineage>
</organism>
<protein>
    <submittedName>
        <fullName evidence="1">Uncharacterized protein</fullName>
    </submittedName>
</protein>